<evidence type="ECO:0000259" key="1">
    <source>
        <dbReference type="Pfam" id="PF06276"/>
    </source>
</evidence>
<reference evidence="3 4" key="1">
    <citation type="submission" date="2021-12" db="EMBL/GenBank/DDBJ databases">
        <title>Complete genome sequence of Phytobacter diazotrophicus TA9734.</title>
        <authorList>
            <person name="Kubota H."/>
            <person name="Nakayama Y."/>
            <person name="Ariyoshi T."/>
        </authorList>
    </citation>
    <scope>NUCLEOTIDE SEQUENCE [LARGE SCALE GENOMIC DNA]</scope>
    <source>
        <strain evidence="3 4">TA9734</strain>
    </source>
</reference>
<feature type="domain" description="Ferric siderophore reductase C-terminal" evidence="2">
    <location>
        <begin position="223"/>
        <end position="244"/>
    </location>
</feature>
<keyword evidence="4" id="KW-1185">Reference proteome</keyword>
<dbReference type="RefSeq" id="WP_039078830.1">
    <property type="nucleotide sequence ID" value="NZ_AP025334.1"/>
</dbReference>
<feature type="domain" description="Aerobactin siderophore biosynthesis IucA/IucC-like C-terminal" evidence="1">
    <location>
        <begin position="59"/>
        <end position="194"/>
    </location>
</feature>
<evidence type="ECO:0008006" key="5">
    <source>
        <dbReference type="Google" id="ProtNLM"/>
    </source>
</evidence>
<evidence type="ECO:0000313" key="4">
    <source>
        <dbReference type="Proteomes" id="UP001320460"/>
    </source>
</evidence>
<protein>
    <recommendedName>
        <fullName evidence="5">Ferric iron reductase protein FhuF</fullName>
    </recommendedName>
</protein>
<dbReference type="Pfam" id="PF06276">
    <property type="entry name" value="FhuF"/>
    <property type="match status" value="1"/>
</dbReference>
<sequence>MLTSEEHTYLQTVFRLRSLAQADWRSVPGEALRDAQTCREVLARVMPLIGAPDLAIAASLFAKRVAFLASGSVLYAMSVFDKGLPLSLTACRLEYAHDNGLWTSSLPADITATGYAPGARDAWRETIVSTLFRTFFAPLWQSLSQVSGLPEHILWENTAVRVYSLYQGRMEGLSADQEKRQQADFAWLLEEADPSLFGLPWNPLRRFRRPLQKDVAGNRVRFRRTCCFYYKTVQPVEYCHNCPLCKATSF</sequence>
<dbReference type="InterPro" id="IPR024726">
    <property type="entry name" value="FhuF_C"/>
</dbReference>
<gene>
    <name evidence="3" type="ORF">PDTA9734_23850</name>
</gene>
<dbReference type="Proteomes" id="UP001320460">
    <property type="component" value="Chromosome"/>
</dbReference>
<evidence type="ECO:0000259" key="2">
    <source>
        <dbReference type="Pfam" id="PF11575"/>
    </source>
</evidence>
<dbReference type="Pfam" id="PF11575">
    <property type="entry name" value="FhuF_C"/>
    <property type="match status" value="1"/>
</dbReference>
<evidence type="ECO:0000313" key="3">
    <source>
        <dbReference type="EMBL" id="BDD50898.1"/>
    </source>
</evidence>
<dbReference type="InterPro" id="IPR022770">
    <property type="entry name" value="IucA/IucC-like_C"/>
</dbReference>
<name>A0ABN6LU52_9ENTR</name>
<organism evidence="3 4">
    <name type="scientific">Phytobacter diazotrophicus</name>
    <dbReference type="NCBI Taxonomy" id="395631"/>
    <lineage>
        <taxon>Bacteria</taxon>
        <taxon>Pseudomonadati</taxon>
        <taxon>Pseudomonadota</taxon>
        <taxon>Gammaproteobacteria</taxon>
        <taxon>Enterobacterales</taxon>
        <taxon>Enterobacteriaceae</taxon>
        <taxon>Phytobacter</taxon>
    </lineage>
</organism>
<accession>A0ABN6LU52</accession>
<proteinExistence type="predicted"/>
<dbReference type="EMBL" id="AP025334">
    <property type="protein sequence ID" value="BDD50898.1"/>
    <property type="molecule type" value="Genomic_DNA"/>
</dbReference>